<dbReference type="PANTHER" id="PTHR23253">
    <property type="entry name" value="EUKARYOTIC TRANSLATION INITIATION FACTOR 4 GAMMA"/>
    <property type="match status" value="1"/>
</dbReference>
<feature type="compositionally biased region" description="Basic residues" evidence="7">
    <location>
        <begin position="1078"/>
        <end position="1089"/>
    </location>
</feature>
<dbReference type="Pfam" id="PF02847">
    <property type="entry name" value="MA3"/>
    <property type="match status" value="1"/>
</dbReference>
<keyword evidence="3" id="KW-0597">Phosphoprotein</keyword>
<evidence type="ECO:0000256" key="3">
    <source>
        <dbReference type="ARBA" id="ARBA00022553"/>
    </source>
</evidence>
<feature type="compositionally biased region" description="Basic and acidic residues" evidence="7">
    <location>
        <begin position="597"/>
        <end position="645"/>
    </location>
</feature>
<dbReference type="Pfam" id="PF02020">
    <property type="entry name" value="W2"/>
    <property type="match status" value="1"/>
</dbReference>
<dbReference type="FunFam" id="1.25.40.180:FF:000002">
    <property type="entry name" value="Eukaryotic translation initiation factor 4 gamma, 3, putative"/>
    <property type="match status" value="1"/>
</dbReference>
<feature type="region of interest" description="Disordered" evidence="7">
    <location>
        <begin position="496"/>
        <end position="663"/>
    </location>
</feature>
<dbReference type="SMART" id="SM00544">
    <property type="entry name" value="MA3"/>
    <property type="match status" value="1"/>
</dbReference>
<dbReference type="GO" id="GO:0003743">
    <property type="term" value="F:translation initiation factor activity"/>
    <property type="evidence" value="ECO:0007669"/>
    <property type="project" value="UniProtKB-KW"/>
</dbReference>
<dbReference type="PANTHER" id="PTHR23253:SF10">
    <property type="entry name" value="EUKARYOTIC TRANSLATION INITIATION FACTOR 4 GAMMA 1"/>
    <property type="match status" value="1"/>
</dbReference>
<dbReference type="SMART" id="SM00543">
    <property type="entry name" value="MIF4G"/>
    <property type="match status" value="1"/>
</dbReference>
<dbReference type="SUPFAM" id="SSF48371">
    <property type="entry name" value="ARM repeat"/>
    <property type="match status" value="3"/>
</dbReference>
<dbReference type="PROSITE" id="PS51363">
    <property type="entry name" value="W2"/>
    <property type="match status" value="1"/>
</dbReference>
<dbReference type="Gene3D" id="1.10.10.10">
    <property type="entry name" value="Winged helix-like DNA-binding domain superfamily/Winged helix DNA-binding domain"/>
    <property type="match status" value="1"/>
</dbReference>
<dbReference type="GO" id="GO:0003729">
    <property type="term" value="F:mRNA binding"/>
    <property type="evidence" value="ECO:0007669"/>
    <property type="project" value="TreeGrafter"/>
</dbReference>
<keyword evidence="2" id="KW-0396">Initiation factor</keyword>
<comment type="similarity">
    <text evidence="1">Belongs to the eukaryotic initiation factor 4G family.</text>
</comment>
<dbReference type="InterPro" id="IPR016024">
    <property type="entry name" value="ARM-type_fold"/>
</dbReference>
<feature type="compositionally biased region" description="Gly residues" evidence="7">
    <location>
        <begin position="33"/>
        <end position="50"/>
    </location>
</feature>
<feature type="region of interest" description="Disordered" evidence="7">
    <location>
        <begin position="412"/>
        <end position="476"/>
    </location>
</feature>
<dbReference type="GO" id="GO:0016281">
    <property type="term" value="C:eukaryotic translation initiation factor 4F complex"/>
    <property type="evidence" value="ECO:0007669"/>
    <property type="project" value="TreeGrafter"/>
</dbReference>
<feature type="compositionally biased region" description="Gly residues" evidence="7">
    <location>
        <begin position="496"/>
        <end position="509"/>
    </location>
</feature>
<reference evidence="10" key="1">
    <citation type="submission" date="2020-03" db="EMBL/GenBank/DDBJ databases">
        <authorList>
            <person name="Weist P."/>
        </authorList>
    </citation>
    <scope>NUCLEOTIDE SEQUENCE</scope>
</reference>
<feature type="compositionally biased region" description="Polar residues" evidence="7">
    <location>
        <begin position="530"/>
        <end position="544"/>
    </location>
</feature>
<dbReference type="CDD" id="cd11559">
    <property type="entry name" value="W2_eIF4G1_like"/>
    <property type="match status" value="1"/>
</dbReference>
<dbReference type="GO" id="GO:0006417">
    <property type="term" value="P:regulation of translation"/>
    <property type="evidence" value="ECO:0007669"/>
    <property type="project" value="UniProtKB-KW"/>
</dbReference>
<dbReference type="Gene3D" id="1.25.40.180">
    <property type="match status" value="3"/>
</dbReference>
<keyword evidence="4" id="KW-0810">Translation regulation</keyword>
<dbReference type="InterPro" id="IPR003891">
    <property type="entry name" value="Initiation_fac_eIF4g_MI"/>
</dbReference>
<proteinExistence type="inferred from homology"/>
<evidence type="ECO:0000313" key="10">
    <source>
        <dbReference type="EMBL" id="CAB1450694.1"/>
    </source>
</evidence>
<dbReference type="InterPro" id="IPR003307">
    <property type="entry name" value="W2_domain"/>
</dbReference>
<evidence type="ECO:0000256" key="6">
    <source>
        <dbReference type="ARBA" id="ARBA00022917"/>
    </source>
</evidence>
<dbReference type="InterPro" id="IPR009057">
    <property type="entry name" value="Homeodomain-like_sf"/>
</dbReference>
<name>A0A9N7VII1_PLEPL</name>
<evidence type="ECO:0000256" key="1">
    <source>
        <dbReference type="ARBA" id="ARBA00005775"/>
    </source>
</evidence>
<feature type="region of interest" description="Disordered" evidence="7">
    <location>
        <begin position="114"/>
        <end position="144"/>
    </location>
</feature>
<evidence type="ECO:0000259" key="8">
    <source>
        <dbReference type="PROSITE" id="PS51363"/>
    </source>
</evidence>
<dbReference type="EMBL" id="CADEAL010004063">
    <property type="protein sequence ID" value="CAB1450694.1"/>
    <property type="molecule type" value="Genomic_DNA"/>
</dbReference>
<evidence type="ECO:0000313" key="11">
    <source>
        <dbReference type="Proteomes" id="UP001153269"/>
    </source>
</evidence>
<feature type="compositionally biased region" description="Basic and acidic residues" evidence="7">
    <location>
        <begin position="553"/>
        <end position="589"/>
    </location>
</feature>
<dbReference type="AlphaFoldDB" id="A0A9N7VII1"/>
<evidence type="ECO:0008006" key="12">
    <source>
        <dbReference type="Google" id="ProtNLM"/>
    </source>
</evidence>
<feature type="region of interest" description="Disordered" evidence="7">
    <location>
        <begin position="1070"/>
        <end position="1089"/>
    </location>
</feature>
<gene>
    <name evidence="10" type="ORF">PLEPLA_LOCUS38386</name>
</gene>
<keyword evidence="5" id="KW-0694">RNA-binding</keyword>
<evidence type="ECO:0000256" key="2">
    <source>
        <dbReference type="ARBA" id="ARBA00022540"/>
    </source>
</evidence>
<evidence type="ECO:0000256" key="4">
    <source>
        <dbReference type="ARBA" id="ARBA00022845"/>
    </source>
</evidence>
<feature type="region of interest" description="Disordered" evidence="7">
    <location>
        <begin position="1"/>
        <end position="95"/>
    </location>
</feature>
<keyword evidence="6" id="KW-0648">Protein biosynthesis</keyword>
<feature type="compositionally biased region" description="Basic and acidic residues" evidence="7">
    <location>
        <begin position="51"/>
        <end position="73"/>
    </location>
</feature>
<keyword evidence="11" id="KW-1185">Reference proteome</keyword>
<dbReference type="FunFam" id="1.25.40.180:FF:000003">
    <property type="entry name" value="Putative eukaryotic translation initiation factor 4 gamma 1"/>
    <property type="match status" value="1"/>
</dbReference>
<comment type="caution">
    <text evidence="10">The sequence shown here is derived from an EMBL/GenBank/DDBJ whole genome shotgun (WGS) entry which is preliminary data.</text>
</comment>
<dbReference type="SMART" id="SM00515">
    <property type="entry name" value="eIF5C"/>
    <property type="match status" value="1"/>
</dbReference>
<sequence>ANKAPMRQHDPSRLAGMSSGPDFTPSYANLGRSGMGGGNRGPPPGMGGERGGGERGGGERGGGERGGGERGGDRGGGMGMGAGGPRRSQQMQRKEPRKIITSFSLHDDVQLNKAEKAWKPSGKKVVHSRDVEEPEGDDSEQGKTQELFKRVRSILNKLTPQKFQQLMKQVTDLTIDTEERLKGVIDLTFEKAISEPDFSVAYANMCRCLMGLKVQSADKPGMNFRKLLLNRCQKEFEKDKDDDEIFEKKQKDLDAATGEEEKLRLVEELKNAKVQARRRSMGNIKFIGELFKLKMLTEVIMHDCIVKLLKNHDEESLECLCRLLSTIGKDLDFEKAKPRMVQYFNQMEKIIKDKKTSSRIRFMLQDVLDLRRNNWVSRRGDQGPKTIDQIHKEAEQEEQREQMKVQQAYISNKDFGRGGGGGQGGRMGGGGGGGGGGGRGGRGGDHTPGRSNPPQDEGWNTVPISTKNRPIDTSRLSKITKTPALDFNSQLLAPGGKGTWGSWGKGSSGGSSAKPADADAAPGSEPGNRPATSTVNRFSALQPAQSSSGSSQDSDRRVPQRNSSSRDRGDRFERSDRGGDRRDDRDRNRLQVTKRSFSRDKEERSREREHRGSADPVRRVASMTDDRDRGSRERATSKETVKRETTATPPPPQTPTAPALTEEELEKKSTAIIEEYLHINDMTEALQCVREMNSTQLLFVFVRSGLESTMERSTIARERMGLLLHQLMKTGILSTQLYFKGLKEILEVADDMAIDIPHIWLYLAELLAPMLLEGGIPMGEFFREISKPLIPLGKAGVLLVQILTILCKGMSHKKVGAMWSEAGLRWNDFLPEDVDVNKFVTDESVEFTLGDESEKGKKVELSNAELARQLERLFKDKADNQRIFDWIEANLDEQQASSNMFIRALMTSVCQSAVISENPYKVDNEQIKQRAKILQKYLKDEQKELQALYALQAFMVELEQPANLLRGFFDTLYDEDVIKEDTFYKWESCKDPAEQQGRGVALKSVTAFFTWLREAESDIMKTKELTKQVRDKVVEKYEAGLGYKKISRALNISLSTIKSIIRKWKEYGPTANLPRGGRPPKLKSRTRRK</sequence>
<feature type="compositionally biased region" description="Gly residues" evidence="7">
    <location>
        <begin position="417"/>
        <end position="441"/>
    </location>
</feature>
<feature type="non-terminal residue" evidence="10">
    <location>
        <position position="1089"/>
    </location>
</feature>
<dbReference type="Pfam" id="PF25787">
    <property type="entry name" value="HTH_SB"/>
    <property type="match status" value="1"/>
</dbReference>
<dbReference type="FunFam" id="1.25.40.180:FF:000001">
    <property type="entry name" value="Eukaryotic translation initiation factor 4 gamma, 3, putative"/>
    <property type="match status" value="1"/>
</dbReference>
<feature type="compositionally biased region" description="Gly residues" evidence="7">
    <location>
        <begin position="74"/>
        <end position="84"/>
    </location>
</feature>
<evidence type="ECO:0000256" key="7">
    <source>
        <dbReference type="SAM" id="MobiDB-lite"/>
    </source>
</evidence>
<protein>
    <recommendedName>
        <fullName evidence="12">Eukaryotic translation initiation factor 4 gamma 1</fullName>
    </recommendedName>
</protein>
<dbReference type="InterPro" id="IPR003890">
    <property type="entry name" value="MIF4G-like_typ-3"/>
</dbReference>
<dbReference type="Proteomes" id="UP001153269">
    <property type="component" value="Unassembled WGS sequence"/>
</dbReference>
<dbReference type="SUPFAM" id="SSF46689">
    <property type="entry name" value="Homeodomain-like"/>
    <property type="match status" value="1"/>
</dbReference>
<organism evidence="10 11">
    <name type="scientific">Pleuronectes platessa</name>
    <name type="common">European plaice</name>
    <dbReference type="NCBI Taxonomy" id="8262"/>
    <lineage>
        <taxon>Eukaryota</taxon>
        <taxon>Metazoa</taxon>
        <taxon>Chordata</taxon>
        <taxon>Craniata</taxon>
        <taxon>Vertebrata</taxon>
        <taxon>Euteleostomi</taxon>
        <taxon>Actinopterygii</taxon>
        <taxon>Neopterygii</taxon>
        <taxon>Teleostei</taxon>
        <taxon>Neoteleostei</taxon>
        <taxon>Acanthomorphata</taxon>
        <taxon>Carangaria</taxon>
        <taxon>Pleuronectiformes</taxon>
        <taxon>Pleuronectoidei</taxon>
        <taxon>Pleuronectidae</taxon>
        <taxon>Pleuronectes</taxon>
    </lineage>
</organism>
<accession>A0A9N7VII1</accession>
<feature type="compositionally biased region" description="Low complexity" evidence="7">
    <location>
        <begin position="510"/>
        <end position="524"/>
    </location>
</feature>
<dbReference type="InterPro" id="IPR057667">
    <property type="entry name" value="HTH_SB"/>
</dbReference>
<dbReference type="Pfam" id="PF02854">
    <property type="entry name" value="MIF4G"/>
    <property type="match status" value="1"/>
</dbReference>
<feature type="domain" description="W2" evidence="8">
    <location>
        <begin position="852"/>
        <end position="1022"/>
    </location>
</feature>
<dbReference type="PROSITE" id="PS51366">
    <property type="entry name" value="MI"/>
    <property type="match status" value="1"/>
</dbReference>
<dbReference type="InterPro" id="IPR036388">
    <property type="entry name" value="WH-like_DNA-bd_sf"/>
</dbReference>
<evidence type="ECO:0000259" key="9">
    <source>
        <dbReference type="PROSITE" id="PS51366"/>
    </source>
</evidence>
<feature type="domain" description="MI" evidence="9">
    <location>
        <begin position="664"/>
        <end position="786"/>
    </location>
</feature>
<evidence type="ECO:0000256" key="5">
    <source>
        <dbReference type="ARBA" id="ARBA00022884"/>
    </source>
</evidence>